<sequence>MGSVGGEEEFPAGVTGADAEVGALVWVRRRNGSWWPGRILGQDELPENCVVPPRSAGTPIKLLGRPDGSIDWYNLEKSKRVKAFRCGEYEECIEKAKLLARQQKRTYNEGKYVRREDAILHALEIERSRFPDEDGDDATCASQNTYFAKSKNKRSSHVERDMYGIEENSAQRLSQASLFKLPQNISSSSTRYASSSRKKRKASKKFQDDTVKGFRRMRDLIGSNKVPKQKSGAGSFSNGYQDLPLFQSGSSFGYELSSTNGINKSNQSSHSLTKRKRSNIVQAYENSRKKDRRRPLSKLCEDSPLTVPSYWDPSGQSSVRYPGRKLSSVFESNRGESAFSENVNCSYSSGASSVETLADTLCIDRSAAKAFQLKGDEVLDGTGFHNDGYSDDDEFLDAPFTMEEVVTAEGHLHTRGSCTSVKDEILKHSTQITDYNKERIPPLHGNTSSKNRNIQVTPVSCNTNKNSLVQQYKGTIKCKEQDEDVTGLEARVGSASLCKPTDLGNNMKFVLVLPDVGAGVMGQQYAESGPEHDASSETLSNHSYSGKVKTAPPYYGSPLQVILPEQKPVMKSTRCPVVKPIKSVRTDYKLYDVELAAEGTYKGHRAPLVSLMSQWNRKPVLGYPLPVVVLDDSCPVESRDNHHLASSSLNHLLKSEAAEPRQQRSSHASRSKFSGRKKASEHDMDKSWRPHTKKSESSPRKMRRLSSFASSRRDSAKRNTLVRKNGGSTIACIPVRLVFSRINEALSFPVRSKNPT</sequence>
<reference evidence="1" key="2">
    <citation type="submission" date="2025-09" db="UniProtKB">
        <authorList>
            <consortium name="EnsemblPlants"/>
        </authorList>
    </citation>
    <scope>IDENTIFICATION</scope>
</reference>
<organism evidence="1 2">
    <name type="scientific">Avena sativa</name>
    <name type="common">Oat</name>
    <dbReference type="NCBI Taxonomy" id="4498"/>
    <lineage>
        <taxon>Eukaryota</taxon>
        <taxon>Viridiplantae</taxon>
        <taxon>Streptophyta</taxon>
        <taxon>Embryophyta</taxon>
        <taxon>Tracheophyta</taxon>
        <taxon>Spermatophyta</taxon>
        <taxon>Magnoliopsida</taxon>
        <taxon>Liliopsida</taxon>
        <taxon>Poales</taxon>
        <taxon>Poaceae</taxon>
        <taxon>BOP clade</taxon>
        <taxon>Pooideae</taxon>
        <taxon>Poodae</taxon>
        <taxon>Poeae</taxon>
        <taxon>Poeae Chloroplast Group 1 (Aveneae type)</taxon>
        <taxon>Aveninae</taxon>
        <taxon>Avena</taxon>
    </lineage>
</organism>
<dbReference type="EnsemblPlants" id="AVESA.00010b.r2.3CG0479840.1">
    <property type="protein sequence ID" value="AVESA.00010b.r2.3CG0479840.1.CDS"/>
    <property type="gene ID" value="AVESA.00010b.r2.3CG0479840"/>
</dbReference>
<reference evidence="1" key="1">
    <citation type="submission" date="2021-05" db="EMBL/GenBank/DDBJ databases">
        <authorList>
            <person name="Scholz U."/>
            <person name="Mascher M."/>
            <person name="Fiebig A."/>
        </authorList>
    </citation>
    <scope>NUCLEOTIDE SEQUENCE [LARGE SCALE GENOMIC DNA]</scope>
</reference>
<evidence type="ECO:0000313" key="2">
    <source>
        <dbReference type="Proteomes" id="UP001732700"/>
    </source>
</evidence>
<accession>A0ACD5VR72</accession>
<evidence type="ECO:0000313" key="1">
    <source>
        <dbReference type="EnsemblPlants" id="AVESA.00010b.r2.3CG0479840.1.CDS"/>
    </source>
</evidence>
<name>A0ACD5VR72_AVESA</name>
<protein>
    <submittedName>
        <fullName evidence="1">Uncharacterized protein</fullName>
    </submittedName>
</protein>
<dbReference type="Proteomes" id="UP001732700">
    <property type="component" value="Chromosome 3C"/>
</dbReference>
<keyword evidence="2" id="KW-1185">Reference proteome</keyword>
<proteinExistence type="predicted"/>